<evidence type="ECO:0000259" key="5">
    <source>
        <dbReference type="PROSITE" id="PS51109"/>
    </source>
</evidence>
<evidence type="ECO:0000256" key="2">
    <source>
        <dbReference type="ARBA" id="ARBA00022729"/>
    </source>
</evidence>
<dbReference type="InterPro" id="IPR007137">
    <property type="entry name" value="DUF348"/>
</dbReference>
<dbReference type="Pfam" id="PF03990">
    <property type="entry name" value="DUF348"/>
    <property type="match status" value="3"/>
</dbReference>
<dbReference type="RefSeq" id="WP_204132577.1">
    <property type="nucleotide sequence ID" value="NZ_JAFDVD010000021.1"/>
</dbReference>
<dbReference type="Proteomes" id="UP001430172">
    <property type="component" value="Unassembled WGS sequence"/>
</dbReference>
<sequence length="373" mass="39119">MLSRSIRHATQGAAALAVAVGSVGVAHFDKAVALSVDGSPQSVHVFGSTVRDALDKQGIRVGEHDVVVPSLDSAIDDGDRISVRYGRKLVVTVDGETKEYWTTATTVDSALRDIGVRADGAVLTASRSQSLGRQGLALAVTTPKKVSVVVDGKTRTVTTSAPKVSGVFGELGVNRNAADVVAPGLDTPVDDGMKIVLQRVVTKRQTKTEALRYPTTKQKDSSMYEGESKTVTPGRNGSQKVTRELRYVDGKLASTKVLSKTVLTKPVAAVVKVGTKARPAAPSAGNVSGAGLNLANAAMWDRIAQCESSGNWHINTGNGYYGGLQFATASWLANGGDDFAPRADLASREEQITVANRYYAKAGLSPWGCAHAA</sequence>
<protein>
    <submittedName>
        <fullName evidence="6">Transglycosylase family protein</fullName>
    </submittedName>
</protein>
<evidence type="ECO:0000313" key="7">
    <source>
        <dbReference type="Proteomes" id="UP001430172"/>
    </source>
</evidence>
<dbReference type="EMBL" id="JAFDVD010000021">
    <property type="protein sequence ID" value="MBM6402108.1"/>
    <property type="molecule type" value="Genomic_DNA"/>
</dbReference>
<dbReference type="CDD" id="cd13925">
    <property type="entry name" value="RPF"/>
    <property type="match status" value="1"/>
</dbReference>
<dbReference type="Gene3D" id="1.10.530.10">
    <property type="match status" value="1"/>
</dbReference>
<feature type="domain" description="G5" evidence="5">
    <location>
        <begin position="197"/>
        <end position="277"/>
    </location>
</feature>
<evidence type="ECO:0000256" key="1">
    <source>
        <dbReference type="ARBA" id="ARBA00010830"/>
    </source>
</evidence>
<dbReference type="InterPro" id="IPR023346">
    <property type="entry name" value="Lysozyme-like_dom_sf"/>
</dbReference>
<feature type="region of interest" description="Disordered" evidence="4">
    <location>
        <begin position="215"/>
        <end position="240"/>
    </location>
</feature>
<keyword evidence="7" id="KW-1185">Reference proteome</keyword>
<dbReference type="Gene3D" id="2.20.230.10">
    <property type="entry name" value="Resuscitation-promoting factor rpfb"/>
    <property type="match status" value="1"/>
</dbReference>
<name>A0ABS2CQE7_9MICO</name>
<dbReference type="SUPFAM" id="SSF53955">
    <property type="entry name" value="Lysozyme-like"/>
    <property type="match status" value="1"/>
</dbReference>
<dbReference type="Pfam" id="PF07501">
    <property type="entry name" value="G5"/>
    <property type="match status" value="1"/>
</dbReference>
<dbReference type="InterPro" id="IPR010618">
    <property type="entry name" value="RPF"/>
</dbReference>
<dbReference type="PROSITE" id="PS51109">
    <property type="entry name" value="G5"/>
    <property type="match status" value="1"/>
</dbReference>
<evidence type="ECO:0000256" key="3">
    <source>
        <dbReference type="ARBA" id="ARBA00022801"/>
    </source>
</evidence>
<proteinExistence type="inferred from homology"/>
<dbReference type="SMART" id="SM01208">
    <property type="entry name" value="G5"/>
    <property type="match status" value="1"/>
</dbReference>
<comment type="similarity">
    <text evidence="1">Belongs to the transglycosylase family. Rpf subfamily.</text>
</comment>
<gene>
    <name evidence="6" type="ORF">JQN70_17050</name>
</gene>
<evidence type="ECO:0000256" key="4">
    <source>
        <dbReference type="SAM" id="MobiDB-lite"/>
    </source>
</evidence>
<keyword evidence="2" id="KW-0732">Signal</keyword>
<dbReference type="Pfam" id="PF06737">
    <property type="entry name" value="Transglycosylas"/>
    <property type="match status" value="1"/>
</dbReference>
<feature type="compositionally biased region" description="Basic and acidic residues" evidence="4">
    <location>
        <begin position="217"/>
        <end position="228"/>
    </location>
</feature>
<dbReference type="InterPro" id="IPR011098">
    <property type="entry name" value="G5_dom"/>
</dbReference>
<keyword evidence="3" id="KW-0378">Hydrolase</keyword>
<organism evidence="6 7">
    <name type="scientific">Phycicoccus sonneratiae</name>
    <dbReference type="NCBI Taxonomy" id="2807628"/>
    <lineage>
        <taxon>Bacteria</taxon>
        <taxon>Bacillati</taxon>
        <taxon>Actinomycetota</taxon>
        <taxon>Actinomycetes</taxon>
        <taxon>Micrococcales</taxon>
        <taxon>Intrasporangiaceae</taxon>
        <taxon>Phycicoccus</taxon>
    </lineage>
</organism>
<feature type="compositionally biased region" description="Polar residues" evidence="4">
    <location>
        <begin position="229"/>
        <end position="240"/>
    </location>
</feature>
<reference evidence="6" key="1">
    <citation type="submission" date="2021-02" db="EMBL/GenBank/DDBJ databases">
        <title>Phycicoccus sp. MQZ13P-5T, whole genome shotgun sequence.</title>
        <authorList>
            <person name="Tuo L."/>
        </authorList>
    </citation>
    <scope>NUCLEOTIDE SEQUENCE</scope>
    <source>
        <strain evidence="6">MQZ13P-5</strain>
    </source>
</reference>
<accession>A0ABS2CQE7</accession>
<comment type="caution">
    <text evidence="6">The sequence shown here is derived from an EMBL/GenBank/DDBJ whole genome shotgun (WGS) entry which is preliminary data.</text>
</comment>
<evidence type="ECO:0000313" key="6">
    <source>
        <dbReference type="EMBL" id="MBM6402108.1"/>
    </source>
</evidence>